<keyword evidence="1" id="KW-0472">Membrane</keyword>
<dbReference type="GO" id="GO:0016020">
    <property type="term" value="C:membrane"/>
    <property type="evidence" value="ECO:0007669"/>
    <property type="project" value="InterPro"/>
</dbReference>
<dbReference type="GO" id="GO:0042910">
    <property type="term" value="F:xenobiotic transmembrane transporter activity"/>
    <property type="evidence" value="ECO:0007669"/>
    <property type="project" value="InterPro"/>
</dbReference>
<dbReference type="GO" id="GO:0015297">
    <property type="term" value="F:antiporter activity"/>
    <property type="evidence" value="ECO:0007669"/>
    <property type="project" value="InterPro"/>
</dbReference>
<evidence type="ECO:0000256" key="1">
    <source>
        <dbReference type="SAM" id="Phobius"/>
    </source>
</evidence>
<comment type="caution">
    <text evidence="2">The sequence shown here is derived from an EMBL/GenBank/DDBJ whole genome shotgun (WGS) entry which is preliminary data.</text>
</comment>
<accession>X1BED5</accession>
<dbReference type="InterPro" id="IPR002528">
    <property type="entry name" value="MATE_fam"/>
</dbReference>
<reference evidence="2" key="1">
    <citation type="journal article" date="2014" name="Front. Microbiol.">
        <title>High frequency of phylogenetically diverse reductive dehalogenase-homologous genes in deep subseafloor sedimentary metagenomes.</title>
        <authorList>
            <person name="Kawai M."/>
            <person name="Futagami T."/>
            <person name="Toyoda A."/>
            <person name="Takaki Y."/>
            <person name="Nishi S."/>
            <person name="Hori S."/>
            <person name="Arai W."/>
            <person name="Tsubouchi T."/>
            <person name="Morono Y."/>
            <person name="Uchiyama I."/>
            <person name="Ito T."/>
            <person name="Fujiyama A."/>
            <person name="Inagaki F."/>
            <person name="Takami H."/>
        </authorList>
    </citation>
    <scope>NUCLEOTIDE SEQUENCE</scope>
    <source>
        <strain evidence="2">Expedition CK06-06</strain>
    </source>
</reference>
<evidence type="ECO:0000313" key="2">
    <source>
        <dbReference type="EMBL" id="GAG79562.1"/>
    </source>
</evidence>
<organism evidence="2">
    <name type="scientific">marine sediment metagenome</name>
    <dbReference type="NCBI Taxonomy" id="412755"/>
    <lineage>
        <taxon>unclassified sequences</taxon>
        <taxon>metagenomes</taxon>
        <taxon>ecological metagenomes</taxon>
    </lineage>
</organism>
<keyword evidence="1" id="KW-1133">Transmembrane helix</keyword>
<feature type="non-terminal residue" evidence="2">
    <location>
        <position position="1"/>
    </location>
</feature>
<protein>
    <submittedName>
        <fullName evidence="2">Uncharacterized protein</fullName>
    </submittedName>
</protein>
<proteinExistence type="predicted"/>
<dbReference type="AlphaFoldDB" id="X1BED5"/>
<feature type="transmembrane region" description="Helical" evidence="1">
    <location>
        <begin position="27"/>
        <end position="47"/>
    </location>
</feature>
<keyword evidence="1" id="KW-0812">Transmembrane</keyword>
<gene>
    <name evidence="2" type="ORF">S01H4_25780</name>
</gene>
<sequence>AVGLGIGGGSAISRRIGAKDKKGADNVAIHTIIISIIIAVIITNVAPNFAKPLAVSLPIPDVAPVIITIFDFRRNHLPIIFNIG</sequence>
<name>X1BED5_9ZZZZ</name>
<dbReference type="Pfam" id="PF01554">
    <property type="entry name" value="MatE"/>
    <property type="match status" value="1"/>
</dbReference>
<dbReference type="EMBL" id="BART01012323">
    <property type="protein sequence ID" value="GAG79562.1"/>
    <property type="molecule type" value="Genomic_DNA"/>
</dbReference>